<organism evidence="14 15">
    <name type="scientific">Mytilus galloprovincialis</name>
    <name type="common">Mediterranean mussel</name>
    <dbReference type="NCBI Taxonomy" id="29158"/>
    <lineage>
        <taxon>Eukaryota</taxon>
        <taxon>Metazoa</taxon>
        <taxon>Spiralia</taxon>
        <taxon>Lophotrochozoa</taxon>
        <taxon>Mollusca</taxon>
        <taxon>Bivalvia</taxon>
        <taxon>Autobranchia</taxon>
        <taxon>Pteriomorphia</taxon>
        <taxon>Mytilida</taxon>
        <taxon>Mytiloidea</taxon>
        <taxon>Mytilidae</taxon>
        <taxon>Mytilinae</taxon>
        <taxon>Mytilus</taxon>
    </lineage>
</organism>
<evidence type="ECO:0000313" key="14">
    <source>
        <dbReference type="EMBL" id="VDI55156.1"/>
    </source>
</evidence>
<name>A0A8B6FX13_MYTGA</name>
<protein>
    <recommendedName>
        <fullName evidence="11">tRNA (uracil-O(2)-)-methyltransferase</fullName>
        <ecNumber evidence="11">2.1.1.211</ecNumber>
    </recommendedName>
</protein>
<dbReference type="Proteomes" id="UP000596742">
    <property type="component" value="Unassembled WGS sequence"/>
</dbReference>
<dbReference type="InterPro" id="IPR029063">
    <property type="entry name" value="SAM-dependent_MTases_sf"/>
</dbReference>
<dbReference type="PANTHER" id="PTHR21210">
    <property type="entry name" value="TRNA (URACIL-O(2)-)-METHYLTRANSFERASE-RELATED"/>
    <property type="match status" value="1"/>
</dbReference>
<dbReference type="PROSITE" id="PS50103">
    <property type="entry name" value="ZF_C3H1"/>
    <property type="match status" value="1"/>
</dbReference>
<dbReference type="GO" id="GO:0008270">
    <property type="term" value="F:zinc ion binding"/>
    <property type="evidence" value="ECO:0007669"/>
    <property type="project" value="UniProtKB-KW"/>
</dbReference>
<evidence type="ECO:0000256" key="12">
    <source>
        <dbReference type="SAM" id="MobiDB-lite"/>
    </source>
</evidence>
<keyword evidence="4 11" id="KW-0963">Cytoplasm</keyword>
<evidence type="ECO:0000256" key="2">
    <source>
        <dbReference type="ARBA" id="ARBA00004496"/>
    </source>
</evidence>
<reference evidence="14" key="1">
    <citation type="submission" date="2018-11" db="EMBL/GenBank/DDBJ databases">
        <authorList>
            <person name="Alioto T."/>
            <person name="Alioto T."/>
        </authorList>
    </citation>
    <scope>NUCLEOTIDE SEQUENCE</scope>
</reference>
<dbReference type="AlphaFoldDB" id="A0A8B6FX13"/>
<dbReference type="OrthoDB" id="10047021at2759"/>
<dbReference type="EC" id="2.1.1.211" evidence="11"/>
<dbReference type="InterPro" id="IPR000571">
    <property type="entry name" value="Znf_CCCH"/>
</dbReference>
<evidence type="ECO:0000256" key="10">
    <source>
        <dbReference type="PROSITE-ProRule" id="PRU00723"/>
    </source>
</evidence>
<feature type="zinc finger region" description="C3H1-type" evidence="10">
    <location>
        <begin position="599"/>
        <end position="629"/>
    </location>
</feature>
<evidence type="ECO:0000256" key="6">
    <source>
        <dbReference type="ARBA" id="ARBA00022679"/>
    </source>
</evidence>
<feature type="region of interest" description="Disordered" evidence="12">
    <location>
        <begin position="445"/>
        <end position="465"/>
    </location>
</feature>
<evidence type="ECO:0000256" key="11">
    <source>
        <dbReference type="RuleBase" id="RU368004"/>
    </source>
</evidence>
<proteinExistence type="inferred from homology"/>
<keyword evidence="10" id="KW-0862">Zinc</keyword>
<comment type="subcellular location">
    <subcellularLocation>
        <location evidence="2 11">Cytoplasm</location>
    </subcellularLocation>
</comment>
<comment type="similarity">
    <text evidence="3 11">Belongs to the TRM44 family.</text>
</comment>
<keyword evidence="10" id="KW-0863">Zinc-finger</keyword>
<comment type="catalytic activity">
    <reaction evidence="9 11">
        <text>uridine(44) in tRNA(Ser) + S-adenosyl-L-methionine = 2'-O-methyluridine(44) in tRNA(Ser) + S-adenosyl-L-homocysteine + H(+)</text>
        <dbReference type="Rhea" id="RHEA:43100"/>
        <dbReference type="Rhea" id="RHEA-COMP:10339"/>
        <dbReference type="Rhea" id="RHEA-COMP:10340"/>
        <dbReference type="ChEBI" id="CHEBI:15378"/>
        <dbReference type="ChEBI" id="CHEBI:57856"/>
        <dbReference type="ChEBI" id="CHEBI:59789"/>
        <dbReference type="ChEBI" id="CHEBI:65315"/>
        <dbReference type="ChEBI" id="CHEBI:74478"/>
        <dbReference type="EC" id="2.1.1.211"/>
    </reaction>
</comment>
<comment type="function">
    <text evidence="11">Adenosyl-L-methionine (AdoMet)-dependent tRNA (uracil-O(2)-)-methyltransferase.</text>
</comment>
<dbReference type="InterPro" id="IPR011671">
    <property type="entry name" value="tRNA_uracil_MeTrfase"/>
</dbReference>
<dbReference type="SUPFAM" id="SSF53335">
    <property type="entry name" value="S-adenosyl-L-methionine-dependent methyltransferases"/>
    <property type="match status" value="1"/>
</dbReference>
<evidence type="ECO:0000256" key="5">
    <source>
        <dbReference type="ARBA" id="ARBA00022603"/>
    </source>
</evidence>
<keyword evidence="8 11" id="KW-0819">tRNA processing</keyword>
<keyword evidence="7 11" id="KW-0949">S-adenosyl-L-methionine</keyword>
<keyword evidence="10" id="KW-0479">Metal-binding</keyword>
<gene>
    <name evidence="14" type="ORF">MGAL_10B080298</name>
</gene>
<keyword evidence="6 11" id="KW-0808">Transferase</keyword>
<evidence type="ECO:0000259" key="13">
    <source>
        <dbReference type="PROSITE" id="PS50103"/>
    </source>
</evidence>
<evidence type="ECO:0000256" key="3">
    <source>
        <dbReference type="ARBA" id="ARBA00009056"/>
    </source>
</evidence>
<dbReference type="GO" id="GO:0141101">
    <property type="term" value="F:tRNA(Ser) (uridine(44)-2'-O-)-methyltransferase activity"/>
    <property type="evidence" value="ECO:0007669"/>
    <property type="project" value="UniProtKB-EC"/>
</dbReference>
<dbReference type="Pfam" id="PF07757">
    <property type="entry name" value="AdoMet_MTase"/>
    <property type="match status" value="1"/>
</dbReference>
<comment type="function">
    <text evidence="1">Probable adenosyl-L-methionine (AdoMet)-dependent tRNA (uracil-O(2)-)-methyltransferase.</text>
</comment>
<dbReference type="GO" id="GO:0030488">
    <property type="term" value="P:tRNA methylation"/>
    <property type="evidence" value="ECO:0007669"/>
    <property type="project" value="UniProtKB-UniRule"/>
</dbReference>
<feature type="domain" description="C3H1-type" evidence="13">
    <location>
        <begin position="599"/>
        <end position="629"/>
    </location>
</feature>
<dbReference type="GO" id="GO:0005737">
    <property type="term" value="C:cytoplasm"/>
    <property type="evidence" value="ECO:0007669"/>
    <property type="project" value="UniProtKB-SubCell"/>
</dbReference>
<evidence type="ECO:0000256" key="1">
    <source>
        <dbReference type="ARBA" id="ARBA00002778"/>
    </source>
</evidence>
<sequence length="649" mass="74283">MFYTKDFTLVSEKDTHGTKYGFISSLTVWINKPHVVNRRLCGAKINYFTFIEEQQLSSKLIELTSCDSDLGANGHGEHDLLEIDNLQGITENEVAVISRKLILKSVKDISQGPQSEIIVVENQENCVKASFYQIHVSRVDSKLGNPEPSSYQLVFIQGSEESNKIQLKKLKDSEPVSSDDFGTFEWMTNTLLPKLCNWSAESKLKTSVTSLRLIPIEEYSQKYQDLKEKYGKHFVQNWPESTDPQKFVYEDIAIASYLLILWKKEREKKKLECLQSFVDLGCGNGLLVHLLASEGHSGIGLDIRKRKIWNMYGKETVLKEVTVTPSAENTFPEYDWLIGNHSDELTPWMPVFAARSSYTCRYFVLPCCHFDFDCKFSGKQQGLSNYRTYLNFVKEVGEVCGFNVEEDTLRIPSTKRVCFIGQDRTYPKKEESLIDDKRSIYIRTRSSSNQLSNSEAEDQHSAKYQKLDNGQKWSKEFEPRDQSKEKSRNCQNIDKDIKNLIINTVFKKVLDCDKTEVRHLSDGRIWHKGGSIPLGEVVPLFEKDVLKQLKSECGGLQTLLKNHNSIFHVSGGNVQLRDLSLDEPYSKKSQLSKKDKSQYFKTLQCWFFTNHPDGCPRTEVTCTFAHGENDIKQNTCDKTKTDAYSVGDG</sequence>
<dbReference type="EMBL" id="UYJE01007467">
    <property type="protein sequence ID" value="VDI55156.1"/>
    <property type="molecule type" value="Genomic_DNA"/>
</dbReference>
<evidence type="ECO:0000256" key="7">
    <source>
        <dbReference type="ARBA" id="ARBA00022691"/>
    </source>
</evidence>
<evidence type="ECO:0000256" key="4">
    <source>
        <dbReference type="ARBA" id="ARBA00022490"/>
    </source>
</evidence>
<keyword evidence="5 11" id="KW-0489">Methyltransferase</keyword>
<evidence type="ECO:0000313" key="15">
    <source>
        <dbReference type="Proteomes" id="UP000596742"/>
    </source>
</evidence>
<evidence type="ECO:0000256" key="9">
    <source>
        <dbReference type="ARBA" id="ARBA00047957"/>
    </source>
</evidence>
<comment type="caution">
    <text evidence="14">The sequence shown here is derived from an EMBL/GenBank/DDBJ whole genome shotgun (WGS) entry which is preliminary data.</text>
</comment>
<accession>A0A8B6FX13</accession>
<feature type="compositionally biased region" description="Polar residues" evidence="12">
    <location>
        <begin position="445"/>
        <end position="454"/>
    </location>
</feature>
<keyword evidence="15" id="KW-1185">Reference proteome</keyword>
<dbReference type="PANTHER" id="PTHR21210:SF0">
    <property type="entry name" value="TRNA (URACIL-O(2)-)-METHYLTRANSFERASE-RELATED"/>
    <property type="match status" value="1"/>
</dbReference>
<evidence type="ECO:0000256" key="8">
    <source>
        <dbReference type="ARBA" id="ARBA00022694"/>
    </source>
</evidence>